<dbReference type="InterPro" id="IPR032794">
    <property type="entry name" value="LINES_N"/>
</dbReference>
<evidence type="ECO:0000313" key="5">
    <source>
        <dbReference type="RefSeq" id="XP_014373725.1"/>
    </source>
</evidence>
<dbReference type="AlphaFoldDB" id="A0A1U8D7Q2"/>
<name>A0A1U8D7Q2_ALLSI</name>
<dbReference type="InterPro" id="IPR024875">
    <property type="entry name" value="Protein_Lines"/>
</dbReference>
<dbReference type="PANTHER" id="PTHR16057">
    <property type="entry name" value="WINS1, 2 PROTEIN"/>
    <property type="match status" value="1"/>
</dbReference>
<reference evidence="4 5" key="1">
    <citation type="submission" date="2025-04" db="UniProtKB">
        <authorList>
            <consortium name="RefSeq"/>
        </authorList>
    </citation>
    <scope>IDENTIFICATION</scope>
</reference>
<dbReference type="Pfam" id="PF14694">
    <property type="entry name" value="LINES_N"/>
    <property type="match status" value="1"/>
</dbReference>
<keyword evidence="3" id="KW-1185">Reference proteome</keyword>
<dbReference type="Pfam" id="PF14695">
    <property type="entry name" value="LINES_C"/>
    <property type="match status" value="1"/>
</dbReference>
<accession>A0A1U8D7Q2</accession>
<dbReference type="GeneID" id="102388504"/>
<dbReference type="InterPro" id="IPR029415">
    <property type="entry name" value="Lines_C"/>
</dbReference>
<evidence type="ECO:0000313" key="7">
    <source>
        <dbReference type="RefSeq" id="XP_025055315.1"/>
    </source>
</evidence>
<feature type="domain" description="Protein Lines C-terminal" evidence="2">
    <location>
        <begin position="725"/>
        <end position="761"/>
    </location>
</feature>
<dbReference type="RefSeq" id="XP_025055315.1">
    <property type="nucleotide sequence ID" value="XM_025199530.1"/>
</dbReference>
<dbReference type="RefSeq" id="XP_014373725.1">
    <property type="nucleotide sequence ID" value="XM_014518239.2"/>
</dbReference>
<dbReference type="RefSeq" id="XP_014373726.1">
    <property type="nucleotide sequence ID" value="XM_014518240.2"/>
</dbReference>
<evidence type="ECO:0000259" key="1">
    <source>
        <dbReference type="Pfam" id="PF14694"/>
    </source>
</evidence>
<dbReference type="CTD" id="55180"/>
<proteinExistence type="predicted"/>
<dbReference type="KEGG" id="asn:102388504"/>
<dbReference type="Proteomes" id="UP000189705">
    <property type="component" value="Unplaced"/>
</dbReference>
<evidence type="ECO:0000313" key="4">
    <source>
        <dbReference type="RefSeq" id="XP_014373724.1"/>
    </source>
</evidence>
<feature type="domain" description="Protein Lines N-terminal" evidence="1">
    <location>
        <begin position="201"/>
        <end position="556"/>
    </location>
</feature>
<evidence type="ECO:0000259" key="2">
    <source>
        <dbReference type="Pfam" id="PF14695"/>
    </source>
</evidence>
<dbReference type="PANTHER" id="PTHR16057:SF1">
    <property type="entry name" value="PROTEIN LINES HOMOLOG 1"/>
    <property type="match status" value="1"/>
</dbReference>
<gene>
    <name evidence="4 5 6 7" type="primary">LINS1</name>
</gene>
<protein>
    <submittedName>
        <fullName evidence="4 5">Protein Lines homolog 1 isoform X1</fullName>
    </submittedName>
</protein>
<organism evidence="3 4">
    <name type="scientific">Alligator sinensis</name>
    <name type="common">Chinese alligator</name>
    <dbReference type="NCBI Taxonomy" id="38654"/>
    <lineage>
        <taxon>Eukaryota</taxon>
        <taxon>Metazoa</taxon>
        <taxon>Chordata</taxon>
        <taxon>Craniata</taxon>
        <taxon>Vertebrata</taxon>
        <taxon>Euteleostomi</taxon>
        <taxon>Archelosauria</taxon>
        <taxon>Archosauria</taxon>
        <taxon>Crocodylia</taxon>
        <taxon>Alligatoridae</taxon>
        <taxon>Alligatorinae</taxon>
        <taxon>Alligator</taxon>
    </lineage>
</organism>
<sequence>MGDQSLLQQMHSDVLIGSPLAKDSYDYASLLNLHISPKPSSARGNESHNQMRLESTNGGIRSHRDSTVSDAVAFLTDDKSDSSANTNFSAFSPREIMLLQLTLIEMMLTKVQSKETEYSIRQKYCDIIRILLKETQADSKLIWLLGSSDKLLSHMASKGTASLVYFQLKEDNSLNVTWLAFCLKTLSEFPRSVQAAECLWTLTAIIRDVLKDEDMCKADIMKKLFTPLDAVLEGFHDSILFHHFDSHQDASAHSKTSNDLIAFIDLLEVLVACRFQLALHFRCQRILFLKTTYILGLASSSVHYLIKKKSIMLVKKCILCKAGEDFTKGLLLTPSLQDPYLDMDMVTLAAALLEAVDLGWMNQITVSEKACYFGGSETQPKGGVRTGPDQVIIRALSLILLKALETKIQNSAEEAEVKENLRCFMSILLTFLKNHLKSSPRSYPIEHPCEWLSVVFIEQDDDMLEAAKALLIIYLKLNRLWRAAAGDLCLEETWDDLTHESGCNPHCIFLYLLKNISFDSTVLLDFLISSETCFLEYFVRYLKLLREGWHHFVNICNCFDAVTKGGVCDSFATSPHQGERYCQTVLRWQTACYDPEQQTSASVVSSHESFAPTRQHCDDQVAKSDLSNTVSLGCLQSLVNYDSSEDSDSESVGKESLANVKQMPINKQGSTKIREAVSRVIDDEPNTFESKMLPLGQKGSNTSSFLACRLTSNNPPPIEGMLHKAMKCLEELQKAISRLQRKNLFPYNPAALLKLLLHIERICKSMNPL</sequence>
<evidence type="ECO:0000313" key="3">
    <source>
        <dbReference type="Proteomes" id="UP000189705"/>
    </source>
</evidence>
<dbReference type="RefSeq" id="XP_014373724.1">
    <property type="nucleotide sequence ID" value="XM_014518238.2"/>
</dbReference>
<evidence type="ECO:0000313" key="6">
    <source>
        <dbReference type="RefSeq" id="XP_014373726.1"/>
    </source>
</evidence>